<evidence type="ECO:0000259" key="3">
    <source>
        <dbReference type="PROSITE" id="PS51462"/>
    </source>
</evidence>
<organism evidence="4 5">
    <name type="scientific">Streptomyces qinglanensis</name>
    <dbReference type="NCBI Taxonomy" id="943816"/>
    <lineage>
        <taxon>Bacteria</taxon>
        <taxon>Bacillati</taxon>
        <taxon>Actinomycetota</taxon>
        <taxon>Actinomycetes</taxon>
        <taxon>Kitasatosporales</taxon>
        <taxon>Streptomycetaceae</taxon>
        <taxon>Streptomyces</taxon>
    </lineage>
</organism>
<evidence type="ECO:0000313" key="5">
    <source>
        <dbReference type="Proteomes" id="UP000175829"/>
    </source>
</evidence>
<dbReference type="PATRIC" id="fig|943816.4.peg.3430"/>
<reference evidence="4 5" key="1">
    <citation type="journal article" date="2016" name="Front. Microbiol.">
        <title>Comparative Genomics Analysis of Streptomyces Species Reveals Their Adaptation to the Marine Environment and Their Diversity at the Genomic Level.</title>
        <authorList>
            <person name="Tian X."/>
            <person name="Zhang Z."/>
            <person name="Yang T."/>
            <person name="Chen M."/>
            <person name="Li J."/>
            <person name="Chen F."/>
            <person name="Yang J."/>
            <person name="Li W."/>
            <person name="Zhang B."/>
            <person name="Zhang Z."/>
            <person name="Wu J."/>
            <person name="Zhang C."/>
            <person name="Long L."/>
            <person name="Xiao J."/>
        </authorList>
    </citation>
    <scope>NUCLEOTIDE SEQUENCE [LARGE SCALE GENOMIC DNA]</scope>
    <source>
        <strain evidence="4 5">SCSIO M10379</strain>
    </source>
</reference>
<dbReference type="GO" id="GO:0016787">
    <property type="term" value="F:hydrolase activity"/>
    <property type="evidence" value="ECO:0007669"/>
    <property type="project" value="UniProtKB-KW"/>
</dbReference>
<accession>A0A1E7KBV5</accession>
<dbReference type="PANTHER" id="PTHR43046">
    <property type="entry name" value="GDP-MANNOSE MANNOSYL HYDROLASE"/>
    <property type="match status" value="1"/>
</dbReference>
<proteinExistence type="predicted"/>
<dbReference type="CDD" id="cd04683">
    <property type="entry name" value="NUDIX_Hydrolase"/>
    <property type="match status" value="1"/>
</dbReference>
<protein>
    <submittedName>
        <fullName evidence="4">NUDIX hydrolase</fullName>
    </submittedName>
</protein>
<dbReference type="Pfam" id="PF01636">
    <property type="entry name" value="APH"/>
    <property type="match status" value="1"/>
</dbReference>
<dbReference type="AlphaFoldDB" id="A0A1E7KBV5"/>
<dbReference type="Proteomes" id="UP000175829">
    <property type="component" value="Unassembled WGS sequence"/>
</dbReference>
<evidence type="ECO:0000256" key="1">
    <source>
        <dbReference type="ARBA" id="ARBA00001946"/>
    </source>
</evidence>
<dbReference type="Pfam" id="PF00293">
    <property type="entry name" value="NUDIX"/>
    <property type="match status" value="1"/>
</dbReference>
<dbReference type="PANTHER" id="PTHR43046:SF16">
    <property type="entry name" value="ADP-RIBOSE PYROPHOSPHATASE YJHB-RELATED"/>
    <property type="match status" value="1"/>
</dbReference>
<dbReference type="PROSITE" id="PS51462">
    <property type="entry name" value="NUDIX"/>
    <property type="match status" value="1"/>
</dbReference>
<dbReference type="InterPro" id="IPR002575">
    <property type="entry name" value="Aminoglycoside_PTrfase"/>
</dbReference>
<dbReference type="Gene3D" id="3.90.1200.10">
    <property type="match status" value="1"/>
</dbReference>
<keyword evidence="2 4" id="KW-0378">Hydrolase</keyword>
<sequence length="484" mass="53232">MSGAQRHTEPVDVHLILRRETGKGPEVLLSRRAGAVHATGLWHLPSGNLDGPHEDVVTALIREAREETGVEIDPTDVRAAVTVHHHSTDGRARTGFPLEVRRWKGDPRIAEPDVCDAMDWVPLDALPADMVAYCRAGLNAYASGAWLAVHFQMPSDTIAYDPGADRLHLVAAADAPPPAKRPGARVVEFAEQTVGPIATWIDVSWMREGSRVWKARGAQGGNWYVKIHQSAKFHTREVVAYRTWVPTLGTRAPRLMAADEELRTVVLTALPGRPLHGASLPPQQERDTFRRIGALARRVHQASTPRPAPTNSGPAIEKAERHLEAARPHLSPGDEEFVRELTHQAADLAPLPWVETHGDFQLRNILRLDDEADSAGDADGSLALIDFERSEPGPAVRDLARLSDAWADRPDLYEALLDGYGRALTDTEQERLVTDTALDAVSGIAFGATQGDPEVVERGRRTLVRLRSTPRCADGWLRHRTLEQ</sequence>
<dbReference type="InterPro" id="IPR011009">
    <property type="entry name" value="Kinase-like_dom_sf"/>
</dbReference>
<feature type="domain" description="Nudix hydrolase" evidence="3">
    <location>
        <begin position="6"/>
        <end position="147"/>
    </location>
</feature>
<comment type="cofactor">
    <cofactor evidence="1">
        <name>Mg(2+)</name>
        <dbReference type="ChEBI" id="CHEBI:18420"/>
    </cofactor>
</comment>
<dbReference type="InterPro" id="IPR000086">
    <property type="entry name" value="NUDIX_hydrolase_dom"/>
</dbReference>
<dbReference type="EMBL" id="LJGV01000022">
    <property type="protein sequence ID" value="OEV01415.1"/>
    <property type="molecule type" value="Genomic_DNA"/>
</dbReference>
<comment type="caution">
    <text evidence="4">The sequence shown here is derived from an EMBL/GenBank/DDBJ whole genome shotgun (WGS) entry which is preliminary data.</text>
</comment>
<dbReference type="InterPro" id="IPR015797">
    <property type="entry name" value="NUDIX_hydrolase-like_dom_sf"/>
</dbReference>
<dbReference type="SUPFAM" id="SSF55811">
    <property type="entry name" value="Nudix"/>
    <property type="match status" value="1"/>
</dbReference>
<gene>
    <name evidence="4" type="ORF">AN217_19600</name>
</gene>
<evidence type="ECO:0000256" key="2">
    <source>
        <dbReference type="ARBA" id="ARBA00022801"/>
    </source>
</evidence>
<evidence type="ECO:0000313" key="4">
    <source>
        <dbReference type="EMBL" id="OEV01415.1"/>
    </source>
</evidence>
<dbReference type="Gene3D" id="3.90.79.10">
    <property type="entry name" value="Nucleoside Triphosphate Pyrophosphohydrolase"/>
    <property type="match status" value="1"/>
</dbReference>
<dbReference type="SUPFAM" id="SSF56112">
    <property type="entry name" value="Protein kinase-like (PK-like)"/>
    <property type="match status" value="1"/>
</dbReference>
<name>A0A1E7KBV5_9ACTN</name>